<evidence type="ECO:0000313" key="2">
    <source>
        <dbReference type="EMBL" id="GMF31777.1"/>
    </source>
</evidence>
<dbReference type="Proteomes" id="UP001165083">
    <property type="component" value="Unassembled WGS sequence"/>
</dbReference>
<comment type="caution">
    <text evidence="2">The sequence shown here is derived from an EMBL/GenBank/DDBJ whole genome shotgun (WGS) entry which is preliminary data.</text>
</comment>
<dbReference type="Gene3D" id="3.30.420.10">
    <property type="entry name" value="Ribonuclease H-like superfamily/Ribonuclease H"/>
    <property type="match status" value="1"/>
</dbReference>
<dbReference type="AlphaFoldDB" id="A0A9W6WXJ4"/>
<feature type="region of interest" description="Disordered" evidence="1">
    <location>
        <begin position="187"/>
        <end position="208"/>
    </location>
</feature>
<reference evidence="2" key="1">
    <citation type="submission" date="2023-04" db="EMBL/GenBank/DDBJ databases">
        <title>Phytophthora lilii NBRC 32176.</title>
        <authorList>
            <person name="Ichikawa N."/>
            <person name="Sato H."/>
            <person name="Tonouchi N."/>
        </authorList>
    </citation>
    <scope>NUCLEOTIDE SEQUENCE</scope>
    <source>
        <strain evidence="2">NBRC 32176</strain>
    </source>
</reference>
<evidence type="ECO:0000256" key="1">
    <source>
        <dbReference type="SAM" id="MobiDB-lite"/>
    </source>
</evidence>
<feature type="compositionally biased region" description="Basic and acidic residues" evidence="1">
    <location>
        <begin position="145"/>
        <end position="164"/>
    </location>
</feature>
<gene>
    <name evidence="2" type="ORF">Plil01_001358500</name>
</gene>
<proteinExistence type="predicted"/>
<organism evidence="2 3">
    <name type="scientific">Phytophthora lilii</name>
    <dbReference type="NCBI Taxonomy" id="2077276"/>
    <lineage>
        <taxon>Eukaryota</taxon>
        <taxon>Sar</taxon>
        <taxon>Stramenopiles</taxon>
        <taxon>Oomycota</taxon>
        <taxon>Peronosporomycetes</taxon>
        <taxon>Peronosporales</taxon>
        <taxon>Peronosporaceae</taxon>
        <taxon>Phytophthora</taxon>
    </lineage>
</organism>
<accession>A0A9W6WXJ4</accession>
<dbReference type="GO" id="GO:0003676">
    <property type="term" value="F:nucleic acid binding"/>
    <property type="evidence" value="ECO:0007669"/>
    <property type="project" value="InterPro"/>
</dbReference>
<protein>
    <submittedName>
        <fullName evidence="2">Unnamed protein product</fullName>
    </submittedName>
</protein>
<feature type="region of interest" description="Disordered" evidence="1">
    <location>
        <begin position="130"/>
        <end position="169"/>
    </location>
</feature>
<feature type="region of interest" description="Disordered" evidence="1">
    <location>
        <begin position="69"/>
        <end position="108"/>
    </location>
</feature>
<feature type="compositionally biased region" description="Polar residues" evidence="1">
    <location>
        <begin position="91"/>
        <end position="104"/>
    </location>
</feature>
<dbReference type="EMBL" id="BSXW01000933">
    <property type="protein sequence ID" value="GMF31777.1"/>
    <property type="molecule type" value="Genomic_DNA"/>
</dbReference>
<dbReference type="InterPro" id="IPR036397">
    <property type="entry name" value="RNaseH_sf"/>
</dbReference>
<dbReference type="OrthoDB" id="96218at2759"/>
<name>A0A9W6WXJ4_9STRA</name>
<keyword evidence="3" id="KW-1185">Reference proteome</keyword>
<sequence>MACRKESLLTLLNHHRALAAEFKSVRYLHVVREYNAAADALASETLENKAPVNPSTSRQTELAELNRIPEVNYEPSVDLSAETSPEAEATSPVTELSPMVNSGYGQIDRIRPRRRNSFDFVQEQSCHIKAMTRSQAKEAKRKRVRFPDESSETRPEAVNNREEALQDPSETSFQMLEENAAQDLTEDANSTIPPSATDIDPAEVQEERRRRLAASQDEELRWAHLKAIPRGEESKLSYIDARNAWKIADKFVLSEDNVLYFLGVSHRGVSRRKTRRRRD</sequence>
<evidence type="ECO:0000313" key="3">
    <source>
        <dbReference type="Proteomes" id="UP001165083"/>
    </source>
</evidence>